<feature type="region of interest" description="Disordered" evidence="1">
    <location>
        <begin position="1"/>
        <end position="78"/>
    </location>
</feature>
<evidence type="ECO:0000313" key="2">
    <source>
        <dbReference type="EMBL" id="TGO18367.1"/>
    </source>
</evidence>
<evidence type="ECO:0000256" key="1">
    <source>
        <dbReference type="SAM" id="MobiDB-lite"/>
    </source>
</evidence>
<name>A0A4Z1FAF5_9HELO</name>
<reference evidence="2 3" key="1">
    <citation type="submission" date="2017-12" db="EMBL/GenBank/DDBJ databases">
        <title>Comparative genomics of Botrytis spp.</title>
        <authorList>
            <person name="Valero-Jimenez C.A."/>
            <person name="Tapia P."/>
            <person name="Veloso J."/>
            <person name="Silva-Moreno E."/>
            <person name="Staats M."/>
            <person name="Valdes J.H."/>
            <person name="Van Kan J.A.L."/>
        </authorList>
    </citation>
    <scope>NUCLEOTIDE SEQUENCE [LARGE SCALE GENOMIC DNA]</scope>
    <source>
        <strain evidence="2 3">Bt9001</strain>
    </source>
</reference>
<organism evidence="2 3">
    <name type="scientific">Botrytis tulipae</name>
    <dbReference type="NCBI Taxonomy" id="87230"/>
    <lineage>
        <taxon>Eukaryota</taxon>
        <taxon>Fungi</taxon>
        <taxon>Dikarya</taxon>
        <taxon>Ascomycota</taxon>
        <taxon>Pezizomycotina</taxon>
        <taxon>Leotiomycetes</taxon>
        <taxon>Helotiales</taxon>
        <taxon>Sclerotiniaceae</taxon>
        <taxon>Botrytis</taxon>
    </lineage>
</organism>
<dbReference type="EMBL" id="PQXH01000010">
    <property type="protein sequence ID" value="TGO18367.1"/>
    <property type="molecule type" value="Genomic_DNA"/>
</dbReference>
<comment type="caution">
    <text evidence="2">The sequence shown here is derived from an EMBL/GenBank/DDBJ whole genome shotgun (WGS) entry which is preliminary data.</text>
</comment>
<dbReference type="PANTHER" id="PTHR37848:SF1">
    <property type="entry name" value="SUN DOMAIN-CONTAINING PROTEIN"/>
    <property type="match status" value="1"/>
</dbReference>
<keyword evidence="3" id="KW-1185">Reference proteome</keyword>
<protein>
    <submittedName>
        <fullName evidence="2">Uncharacterized protein</fullName>
    </submittedName>
</protein>
<dbReference type="PANTHER" id="PTHR37848">
    <property type="entry name" value="EXPRESSED PROTEIN"/>
    <property type="match status" value="1"/>
</dbReference>
<dbReference type="Proteomes" id="UP000297777">
    <property type="component" value="Unassembled WGS sequence"/>
</dbReference>
<gene>
    <name evidence="2" type="ORF">BTUL_0010g00370</name>
</gene>
<accession>A0A4Z1FAF5</accession>
<dbReference type="OrthoDB" id="203796at2759"/>
<dbReference type="AlphaFoldDB" id="A0A4Z1FAF5"/>
<evidence type="ECO:0000313" key="3">
    <source>
        <dbReference type="Proteomes" id="UP000297777"/>
    </source>
</evidence>
<feature type="compositionally biased region" description="Polar residues" evidence="1">
    <location>
        <begin position="22"/>
        <end position="46"/>
    </location>
</feature>
<proteinExistence type="predicted"/>
<sequence>MSHEKSSPSTSHHTPGSFEPINPTSEAGPSSSRQNHLDTLSDSNSPHHNHNDDSTPPAYSAALSPPTPLHSNPQLRSPGIPNLPYNLYLPPSFTLSSDKTTVTSSSAHLSNPGTLLPLITSLCTIPPKPMLRIVGQRMHAPSPDFDIRINLMSLIVGEGERKMNYMKILGRGEMGWRGGVREATEPDFGGKGEKGLEGWIRAFCGDEAGVKEFILTRQIPNLSTTHLQGLILALIAQTGYPGHTTISFPITHSKVVVRPPDRVNSFFSSVAKVFMGTKRYEVVSSVWPFADVGRGIEGRRCVVMGEEEWFDEWKNVIGRAVVKGKKGWVTVEDRLEWLMEGQGNAEQWRWNRQGY</sequence>